<evidence type="ECO:0000313" key="2">
    <source>
        <dbReference type="EMBL" id="PIK35164.1"/>
    </source>
</evidence>
<reference evidence="2 3" key="1">
    <citation type="journal article" date="2017" name="PLoS Biol.">
        <title>The sea cucumber genome provides insights into morphological evolution and visceral regeneration.</title>
        <authorList>
            <person name="Zhang X."/>
            <person name="Sun L."/>
            <person name="Yuan J."/>
            <person name="Sun Y."/>
            <person name="Gao Y."/>
            <person name="Zhang L."/>
            <person name="Li S."/>
            <person name="Dai H."/>
            <person name="Hamel J.F."/>
            <person name="Liu C."/>
            <person name="Yu Y."/>
            <person name="Liu S."/>
            <person name="Lin W."/>
            <person name="Guo K."/>
            <person name="Jin S."/>
            <person name="Xu P."/>
            <person name="Storey K.B."/>
            <person name="Huan P."/>
            <person name="Zhang T."/>
            <person name="Zhou Y."/>
            <person name="Zhang J."/>
            <person name="Lin C."/>
            <person name="Li X."/>
            <person name="Xing L."/>
            <person name="Huo D."/>
            <person name="Sun M."/>
            <person name="Wang L."/>
            <person name="Mercier A."/>
            <person name="Li F."/>
            <person name="Yang H."/>
            <person name="Xiang J."/>
        </authorList>
    </citation>
    <scope>NUCLEOTIDE SEQUENCE [LARGE SCALE GENOMIC DNA]</scope>
    <source>
        <strain evidence="2">Shaxun</strain>
        <tissue evidence="2">Muscle</tissue>
    </source>
</reference>
<dbReference type="CDD" id="cd00063">
    <property type="entry name" value="FN3"/>
    <property type="match status" value="2"/>
</dbReference>
<name>A0A2G8JHC4_STIJA</name>
<proteinExistence type="predicted"/>
<dbReference type="SMART" id="SM00060">
    <property type="entry name" value="FN3"/>
    <property type="match status" value="2"/>
</dbReference>
<dbReference type="EMBL" id="MRZV01001969">
    <property type="protein sequence ID" value="PIK35164.1"/>
    <property type="molecule type" value="Genomic_DNA"/>
</dbReference>
<evidence type="ECO:0000313" key="3">
    <source>
        <dbReference type="Proteomes" id="UP000230750"/>
    </source>
</evidence>
<dbReference type="PANTHER" id="PTHR46957:SF3">
    <property type="entry name" value="CYTOKINE RECEPTOR"/>
    <property type="match status" value="1"/>
</dbReference>
<dbReference type="PROSITE" id="PS50853">
    <property type="entry name" value="FN3"/>
    <property type="match status" value="1"/>
</dbReference>
<dbReference type="OrthoDB" id="9934270at2759"/>
<dbReference type="InterPro" id="IPR013783">
    <property type="entry name" value="Ig-like_fold"/>
</dbReference>
<dbReference type="Gene3D" id="2.60.40.10">
    <property type="entry name" value="Immunoglobulins"/>
    <property type="match status" value="2"/>
</dbReference>
<dbReference type="AlphaFoldDB" id="A0A2G8JHC4"/>
<evidence type="ECO:0000259" key="1">
    <source>
        <dbReference type="PROSITE" id="PS50853"/>
    </source>
</evidence>
<dbReference type="PANTHER" id="PTHR46957">
    <property type="entry name" value="CYTOKINE RECEPTOR"/>
    <property type="match status" value="1"/>
</dbReference>
<gene>
    <name evidence="2" type="ORF">BSL78_28012</name>
</gene>
<keyword evidence="3" id="KW-1185">Reference proteome</keyword>
<accession>A0A2G8JHC4</accession>
<dbReference type="Proteomes" id="UP000230750">
    <property type="component" value="Unassembled WGS sequence"/>
</dbReference>
<dbReference type="InterPro" id="IPR003961">
    <property type="entry name" value="FN3_dom"/>
</dbReference>
<sequence>MKHLSPFTTYKINIAVDVEGGASDLEPTEIVLTTRFAAPLLAPRVWPVNSKVTKTSLEFKWTRPNCTSLNGIFKQYTIGGNATKGETGISGRNTRSYTLHHLTPCTVYSFTVRFVNTFRRGPIGVAYKKTEDDRPGRSFNLMLEPQDNGDLVATWQESGENPCNVDSYIINIQPVGEGKCEEIHVIDESDIALDRNDRSYTFGRSELSLWGGTEYQVSLRAVNTIGESDPDAARKYTNVLRK</sequence>
<dbReference type="InterPro" id="IPR050713">
    <property type="entry name" value="RTP_Phos/Ushers"/>
</dbReference>
<protein>
    <submittedName>
        <fullName evidence="2">Putative receptor-type tyrosine-protein phosphatase T isoform X2</fullName>
    </submittedName>
</protein>
<dbReference type="STRING" id="307972.A0A2G8JHC4"/>
<feature type="domain" description="Fibronectin type-III" evidence="1">
    <location>
        <begin position="39"/>
        <end position="136"/>
    </location>
</feature>
<organism evidence="2 3">
    <name type="scientific">Stichopus japonicus</name>
    <name type="common">Sea cucumber</name>
    <dbReference type="NCBI Taxonomy" id="307972"/>
    <lineage>
        <taxon>Eukaryota</taxon>
        <taxon>Metazoa</taxon>
        <taxon>Echinodermata</taxon>
        <taxon>Eleutherozoa</taxon>
        <taxon>Echinozoa</taxon>
        <taxon>Holothuroidea</taxon>
        <taxon>Aspidochirotacea</taxon>
        <taxon>Aspidochirotida</taxon>
        <taxon>Stichopodidae</taxon>
        <taxon>Apostichopus</taxon>
    </lineage>
</organism>
<dbReference type="SUPFAM" id="SSF49265">
    <property type="entry name" value="Fibronectin type III"/>
    <property type="match status" value="1"/>
</dbReference>
<keyword evidence="2" id="KW-0675">Receptor</keyword>
<dbReference type="GO" id="GO:0016020">
    <property type="term" value="C:membrane"/>
    <property type="evidence" value="ECO:0007669"/>
    <property type="project" value="UniProtKB-SubCell"/>
</dbReference>
<dbReference type="Pfam" id="PF00041">
    <property type="entry name" value="fn3"/>
    <property type="match status" value="2"/>
</dbReference>
<comment type="caution">
    <text evidence="2">The sequence shown here is derived from an EMBL/GenBank/DDBJ whole genome shotgun (WGS) entry which is preliminary data.</text>
</comment>
<dbReference type="InterPro" id="IPR036116">
    <property type="entry name" value="FN3_sf"/>
</dbReference>